<dbReference type="Proteomes" id="UP000632322">
    <property type="component" value="Unassembled WGS sequence"/>
</dbReference>
<keyword evidence="5" id="KW-1185">Reference proteome</keyword>
<dbReference type="PRINTS" id="PR00081">
    <property type="entry name" value="GDHRDH"/>
</dbReference>
<protein>
    <submittedName>
        <fullName evidence="4">3-alpha-hydroxysteroid dehydrogenase</fullName>
    </submittedName>
</protein>
<dbReference type="InterPro" id="IPR020904">
    <property type="entry name" value="Sc_DH/Rdtase_CS"/>
</dbReference>
<accession>A0ABQ1LXR0</accession>
<evidence type="ECO:0000313" key="5">
    <source>
        <dbReference type="Proteomes" id="UP000632322"/>
    </source>
</evidence>
<evidence type="ECO:0000313" key="4">
    <source>
        <dbReference type="EMBL" id="GGC31371.1"/>
    </source>
</evidence>
<evidence type="ECO:0000256" key="1">
    <source>
        <dbReference type="ARBA" id="ARBA00006484"/>
    </source>
</evidence>
<dbReference type="PRINTS" id="PR00080">
    <property type="entry name" value="SDRFAMILY"/>
</dbReference>
<dbReference type="PROSITE" id="PS00061">
    <property type="entry name" value="ADH_SHORT"/>
    <property type="match status" value="1"/>
</dbReference>
<evidence type="ECO:0000256" key="2">
    <source>
        <dbReference type="ARBA" id="ARBA00023002"/>
    </source>
</evidence>
<sequence length="238" mass="24890">MRTALITGGARGQGLSHAKRLAAAGWAVVIGDVLDEDGTASAKELSDLGHSVDYRHLDVSDPDSWDSVMEFVRDEHGSLHGLVNNAGIIHVADIVEESLEVWSRIVSVNLTGSFLGLKAASPLLEVGSSVVNVASVFGPIGARGYAAYCSTKAGIIGLTKVAALELAERRIRVNAICPGGVSTKMNEDEPEGGVSDDTPFGRRAEVDEISGTVAFLLSDDSRFITGTEITIDGGLTAK</sequence>
<dbReference type="InterPro" id="IPR002347">
    <property type="entry name" value="SDR_fam"/>
</dbReference>
<dbReference type="Gene3D" id="3.40.50.720">
    <property type="entry name" value="NAD(P)-binding Rossmann-like Domain"/>
    <property type="match status" value="1"/>
</dbReference>
<dbReference type="PANTHER" id="PTHR42760:SF133">
    <property type="entry name" value="3-OXOACYL-[ACYL-CARRIER-PROTEIN] REDUCTASE"/>
    <property type="match status" value="1"/>
</dbReference>
<name>A0ABQ1LXR0_9MICO</name>
<dbReference type="Pfam" id="PF13561">
    <property type="entry name" value="adh_short_C2"/>
    <property type="match status" value="1"/>
</dbReference>
<comment type="caution">
    <text evidence="4">The sequence shown here is derived from an EMBL/GenBank/DDBJ whole genome shotgun (WGS) entry which is preliminary data.</text>
</comment>
<dbReference type="EMBL" id="BMJG01000003">
    <property type="protein sequence ID" value="GGC31371.1"/>
    <property type="molecule type" value="Genomic_DNA"/>
</dbReference>
<gene>
    <name evidence="4" type="ORF">GCM10010974_12270</name>
</gene>
<dbReference type="InterPro" id="IPR036291">
    <property type="entry name" value="NAD(P)-bd_dom_sf"/>
</dbReference>
<dbReference type="SUPFAM" id="SSF51735">
    <property type="entry name" value="NAD(P)-binding Rossmann-fold domains"/>
    <property type="match status" value="1"/>
</dbReference>
<keyword evidence="2" id="KW-0560">Oxidoreductase</keyword>
<reference evidence="5" key="1">
    <citation type="journal article" date="2019" name="Int. J. Syst. Evol. Microbiol.">
        <title>The Global Catalogue of Microorganisms (GCM) 10K type strain sequencing project: providing services to taxonomists for standard genome sequencing and annotation.</title>
        <authorList>
            <consortium name="The Broad Institute Genomics Platform"/>
            <consortium name="The Broad Institute Genome Sequencing Center for Infectious Disease"/>
            <person name="Wu L."/>
            <person name="Ma J."/>
        </authorList>
    </citation>
    <scope>NUCLEOTIDE SEQUENCE [LARGE SCALE GENOMIC DNA]</scope>
    <source>
        <strain evidence="5">CGMCC 1.15472</strain>
    </source>
</reference>
<feature type="region of interest" description="Disordered" evidence="3">
    <location>
        <begin position="182"/>
        <end position="201"/>
    </location>
</feature>
<proteinExistence type="inferred from homology"/>
<dbReference type="RefSeq" id="WP_181270878.1">
    <property type="nucleotide sequence ID" value="NZ_BMJG01000003.1"/>
</dbReference>
<dbReference type="PANTHER" id="PTHR42760">
    <property type="entry name" value="SHORT-CHAIN DEHYDROGENASES/REDUCTASES FAMILY MEMBER"/>
    <property type="match status" value="1"/>
</dbReference>
<comment type="similarity">
    <text evidence="1">Belongs to the short-chain dehydrogenases/reductases (SDR) family.</text>
</comment>
<organism evidence="4 5">
    <name type="scientific">Brevibacterium sediminis</name>
    <dbReference type="NCBI Taxonomy" id="1857024"/>
    <lineage>
        <taxon>Bacteria</taxon>
        <taxon>Bacillati</taxon>
        <taxon>Actinomycetota</taxon>
        <taxon>Actinomycetes</taxon>
        <taxon>Micrococcales</taxon>
        <taxon>Brevibacteriaceae</taxon>
        <taxon>Brevibacterium</taxon>
    </lineage>
</organism>
<evidence type="ECO:0000256" key="3">
    <source>
        <dbReference type="SAM" id="MobiDB-lite"/>
    </source>
</evidence>